<name>A0AAE0M0D6_9PEZI</name>
<dbReference type="EMBL" id="JAUEDM010000007">
    <property type="protein sequence ID" value="KAK3314283.1"/>
    <property type="molecule type" value="Genomic_DNA"/>
</dbReference>
<proteinExistence type="predicted"/>
<organism evidence="3 4">
    <name type="scientific">Apodospora peruviana</name>
    <dbReference type="NCBI Taxonomy" id="516989"/>
    <lineage>
        <taxon>Eukaryota</taxon>
        <taxon>Fungi</taxon>
        <taxon>Dikarya</taxon>
        <taxon>Ascomycota</taxon>
        <taxon>Pezizomycotina</taxon>
        <taxon>Sordariomycetes</taxon>
        <taxon>Sordariomycetidae</taxon>
        <taxon>Sordariales</taxon>
        <taxon>Lasiosphaeriaceae</taxon>
        <taxon>Apodospora</taxon>
    </lineage>
</organism>
<dbReference type="PANTHER" id="PTHR39468">
    <property type="entry name" value="CHROMOSOME 7, WHOLE GENOME SHOTGUN SEQUENCE"/>
    <property type="match status" value="1"/>
</dbReference>
<feature type="domain" description="Mtf2-like C-terminal" evidence="2">
    <location>
        <begin position="227"/>
        <end position="412"/>
    </location>
</feature>
<protein>
    <recommendedName>
        <fullName evidence="2">Mtf2-like C-terminal domain-containing protein</fullName>
    </recommendedName>
</protein>
<dbReference type="InterPro" id="IPR040009">
    <property type="entry name" value="Mtf2/C5D6.12-like"/>
</dbReference>
<comment type="caution">
    <text evidence="3">The sequence shown here is derived from an EMBL/GenBank/DDBJ whole genome shotgun (WGS) entry which is preliminary data.</text>
</comment>
<evidence type="ECO:0000313" key="4">
    <source>
        <dbReference type="Proteomes" id="UP001283341"/>
    </source>
</evidence>
<keyword evidence="4" id="KW-1185">Reference proteome</keyword>
<gene>
    <name evidence="3" type="ORF">B0H66DRAFT_504209</name>
</gene>
<evidence type="ECO:0000256" key="1">
    <source>
        <dbReference type="SAM" id="MobiDB-lite"/>
    </source>
</evidence>
<dbReference type="AlphaFoldDB" id="A0AAE0M0D6"/>
<sequence>MSSTTLLPFLYQTRTLQRFARAPRISTPAFQTLFHTSTRAHYPRGPSRFRGPKPSTDVIPFEIPPPEEAEGLEPGHQTTITPLEREAFDRIFEEIAARGKMPATASFQEEQPREEPEPAPAFLGNAVGAVANKNALKGFGSYSPLGELQRPNDINRALLRFPPSLRKAARMAMGVMEGERQDSNNDAEEGVPEFSEESDIDMLTSVGGARKKIDRIKVTATRQLERDRVEGKMRASKTDFELWDVMEEEVFSMVDRLGIRGDDNGVPETAASSPKPKRGRKSTTKASKTELSMTIHGPLYPGYLLYGLRMMDQSFTRSSPLALNVLPRIKELGLMSFVLGVSTPLYNTLAEILWYRYQDATAVVNLLEEMRHAGLYCNPATLDIVTSIQKQFEGYGRGDSGPFLKELVSLPEYEYALKTRMRHWNNAIQTQIQEREASRV</sequence>
<dbReference type="PANTHER" id="PTHR39468:SF1">
    <property type="entry name" value="MTF2-LIKE C-TERMINAL DOMAIN-CONTAINING PROTEIN"/>
    <property type="match status" value="1"/>
</dbReference>
<evidence type="ECO:0000259" key="2">
    <source>
        <dbReference type="Pfam" id="PF19189"/>
    </source>
</evidence>
<dbReference type="GO" id="GO:0005739">
    <property type="term" value="C:mitochondrion"/>
    <property type="evidence" value="ECO:0007669"/>
    <property type="project" value="InterPro"/>
</dbReference>
<feature type="region of interest" description="Disordered" evidence="1">
    <location>
        <begin position="262"/>
        <end position="288"/>
    </location>
</feature>
<evidence type="ECO:0000313" key="3">
    <source>
        <dbReference type="EMBL" id="KAK3314283.1"/>
    </source>
</evidence>
<accession>A0AAE0M0D6</accession>
<reference evidence="3" key="2">
    <citation type="submission" date="2023-06" db="EMBL/GenBank/DDBJ databases">
        <authorList>
            <consortium name="Lawrence Berkeley National Laboratory"/>
            <person name="Haridas S."/>
            <person name="Hensen N."/>
            <person name="Bonometti L."/>
            <person name="Westerberg I."/>
            <person name="Brannstrom I.O."/>
            <person name="Guillou S."/>
            <person name="Cros-Aarteil S."/>
            <person name="Calhoun S."/>
            <person name="Kuo A."/>
            <person name="Mondo S."/>
            <person name="Pangilinan J."/>
            <person name="Riley R."/>
            <person name="Labutti K."/>
            <person name="Andreopoulos B."/>
            <person name="Lipzen A."/>
            <person name="Chen C."/>
            <person name="Yanf M."/>
            <person name="Daum C."/>
            <person name="Ng V."/>
            <person name="Clum A."/>
            <person name="Steindorff A."/>
            <person name="Ohm R."/>
            <person name="Martin F."/>
            <person name="Silar P."/>
            <person name="Natvig D."/>
            <person name="Lalanne C."/>
            <person name="Gautier V."/>
            <person name="Ament-Velasquez S.L."/>
            <person name="Kruys A."/>
            <person name="Hutchinson M.I."/>
            <person name="Powell A.J."/>
            <person name="Barry K."/>
            <person name="Miller A.N."/>
            <person name="Grigoriev I.V."/>
            <person name="Debuchy R."/>
            <person name="Gladieux P."/>
            <person name="Thoren M.H."/>
            <person name="Johannesson H."/>
        </authorList>
    </citation>
    <scope>NUCLEOTIDE SEQUENCE</scope>
    <source>
        <strain evidence="3">CBS 118394</strain>
    </source>
</reference>
<dbReference type="InterPro" id="IPR043837">
    <property type="entry name" value="Mtf2-like_C"/>
</dbReference>
<reference evidence="3" key="1">
    <citation type="journal article" date="2023" name="Mol. Phylogenet. Evol.">
        <title>Genome-scale phylogeny and comparative genomics of the fungal order Sordariales.</title>
        <authorList>
            <person name="Hensen N."/>
            <person name="Bonometti L."/>
            <person name="Westerberg I."/>
            <person name="Brannstrom I.O."/>
            <person name="Guillou S."/>
            <person name="Cros-Aarteil S."/>
            <person name="Calhoun S."/>
            <person name="Haridas S."/>
            <person name="Kuo A."/>
            <person name="Mondo S."/>
            <person name="Pangilinan J."/>
            <person name="Riley R."/>
            <person name="LaButti K."/>
            <person name="Andreopoulos B."/>
            <person name="Lipzen A."/>
            <person name="Chen C."/>
            <person name="Yan M."/>
            <person name="Daum C."/>
            <person name="Ng V."/>
            <person name="Clum A."/>
            <person name="Steindorff A."/>
            <person name="Ohm R.A."/>
            <person name="Martin F."/>
            <person name="Silar P."/>
            <person name="Natvig D.O."/>
            <person name="Lalanne C."/>
            <person name="Gautier V."/>
            <person name="Ament-Velasquez S.L."/>
            <person name="Kruys A."/>
            <person name="Hutchinson M.I."/>
            <person name="Powell A.J."/>
            <person name="Barry K."/>
            <person name="Miller A.N."/>
            <person name="Grigoriev I.V."/>
            <person name="Debuchy R."/>
            <person name="Gladieux P."/>
            <person name="Hiltunen Thoren M."/>
            <person name="Johannesson H."/>
        </authorList>
    </citation>
    <scope>NUCLEOTIDE SEQUENCE</scope>
    <source>
        <strain evidence="3">CBS 118394</strain>
    </source>
</reference>
<dbReference type="Pfam" id="PF19189">
    <property type="entry name" value="Mtf2"/>
    <property type="match status" value="1"/>
</dbReference>
<dbReference type="Proteomes" id="UP001283341">
    <property type="component" value="Unassembled WGS sequence"/>
</dbReference>